<dbReference type="PANTHER" id="PTHR21180">
    <property type="entry name" value="ENDONUCLEASE/EXONUCLEASE/PHOSPHATASE FAMILY DOMAIN-CONTAINING PROTEIN 1"/>
    <property type="match status" value="1"/>
</dbReference>
<dbReference type="Proteomes" id="UP000270678">
    <property type="component" value="Chromosome"/>
</dbReference>
<dbReference type="InterPro" id="IPR003583">
    <property type="entry name" value="Hlx-hairpin-Hlx_DNA-bd_motif"/>
</dbReference>
<dbReference type="SMART" id="SM00278">
    <property type="entry name" value="HhH1"/>
    <property type="match status" value="2"/>
</dbReference>
<dbReference type="PANTHER" id="PTHR21180:SF32">
    <property type="entry name" value="ENDONUCLEASE_EXONUCLEASE_PHOSPHATASE FAMILY DOMAIN-CONTAINING PROTEIN 1"/>
    <property type="match status" value="1"/>
</dbReference>
<dbReference type="Pfam" id="PF12836">
    <property type="entry name" value="HHH_3"/>
    <property type="match status" value="1"/>
</dbReference>
<sequence length="191" mass="19761">MMNKGYVITSICSALAGAVLMLLALGGSHASGIEGWTPVNREVALTLQDQAAHMNDASSDRSALTATAPQKTETQAQGQADQVSLDADTAVPANNKGNAEPNATGTGSSDTQAKSESTPPAEAQGQSGLININTAGATELQEVPGIGEKKAQAIILFRNENGPFQSVEDLTKVKGIGAKMLEKMRPFIGLR</sequence>
<organism evidence="4 5">
    <name type="scientific">Paenibacillus lutimineralis</name>
    <dbReference type="NCBI Taxonomy" id="2707005"/>
    <lineage>
        <taxon>Bacteria</taxon>
        <taxon>Bacillati</taxon>
        <taxon>Bacillota</taxon>
        <taxon>Bacilli</taxon>
        <taxon>Bacillales</taxon>
        <taxon>Paenibacillaceae</taxon>
        <taxon>Paenibacillus</taxon>
    </lineage>
</organism>
<dbReference type="KEGG" id="plut:EI981_08095"/>
<feature type="compositionally biased region" description="Polar residues" evidence="1">
    <location>
        <begin position="95"/>
        <end position="128"/>
    </location>
</feature>
<keyword evidence="2" id="KW-0732">Signal</keyword>
<reference evidence="5" key="1">
    <citation type="submission" date="2018-12" db="EMBL/GenBank/DDBJ databases">
        <title>Complete genome sequence of Paenibacillus sp. MBLB1234.</title>
        <authorList>
            <person name="Nam Y.-D."/>
            <person name="Kang J."/>
            <person name="Chung W.-H."/>
            <person name="Park Y.S."/>
        </authorList>
    </citation>
    <scope>NUCLEOTIDE SEQUENCE [LARGE SCALE GENOMIC DNA]</scope>
    <source>
        <strain evidence="5">MBLB1234</strain>
    </source>
</reference>
<protein>
    <submittedName>
        <fullName evidence="4">Helix-hairpin-helix domain-containing protein</fullName>
    </submittedName>
</protein>
<dbReference type="EMBL" id="CP034346">
    <property type="protein sequence ID" value="AZS14416.1"/>
    <property type="molecule type" value="Genomic_DNA"/>
</dbReference>
<evidence type="ECO:0000259" key="3">
    <source>
        <dbReference type="SMART" id="SM00278"/>
    </source>
</evidence>
<gene>
    <name evidence="4" type="ORF">EI981_08095</name>
</gene>
<feature type="compositionally biased region" description="Polar residues" evidence="1">
    <location>
        <begin position="56"/>
        <end position="82"/>
    </location>
</feature>
<proteinExistence type="predicted"/>
<name>A0A3Q9I7N3_9BACL</name>
<dbReference type="OrthoDB" id="9790239at2"/>
<dbReference type="InterPro" id="IPR004509">
    <property type="entry name" value="Competence_ComEA_HhH"/>
</dbReference>
<dbReference type="Gene3D" id="1.10.150.280">
    <property type="entry name" value="AF1531-like domain"/>
    <property type="match status" value="1"/>
</dbReference>
<feature type="domain" description="Helix-hairpin-helix DNA-binding motif class 1" evidence="3">
    <location>
        <begin position="168"/>
        <end position="187"/>
    </location>
</feature>
<dbReference type="SUPFAM" id="SSF47781">
    <property type="entry name" value="RuvA domain 2-like"/>
    <property type="match status" value="1"/>
</dbReference>
<dbReference type="InterPro" id="IPR051675">
    <property type="entry name" value="Endo/Exo/Phosphatase_dom_1"/>
</dbReference>
<feature type="signal peptide" evidence="2">
    <location>
        <begin position="1"/>
        <end position="30"/>
    </location>
</feature>
<dbReference type="GO" id="GO:0015627">
    <property type="term" value="C:type II protein secretion system complex"/>
    <property type="evidence" value="ECO:0007669"/>
    <property type="project" value="TreeGrafter"/>
</dbReference>
<accession>A0A3Q9I7N3</accession>
<dbReference type="AlphaFoldDB" id="A0A3Q9I7N3"/>
<feature type="domain" description="Helix-hairpin-helix DNA-binding motif class 1" evidence="3">
    <location>
        <begin position="138"/>
        <end position="157"/>
    </location>
</feature>
<feature type="region of interest" description="Disordered" evidence="1">
    <location>
        <begin position="52"/>
        <end position="128"/>
    </location>
</feature>
<keyword evidence="5" id="KW-1185">Reference proteome</keyword>
<evidence type="ECO:0000313" key="4">
    <source>
        <dbReference type="EMBL" id="AZS14416.1"/>
    </source>
</evidence>
<evidence type="ECO:0000256" key="2">
    <source>
        <dbReference type="SAM" id="SignalP"/>
    </source>
</evidence>
<dbReference type="GO" id="GO:0015628">
    <property type="term" value="P:protein secretion by the type II secretion system"/>
    <property type="evidence" value="ECO:0007669"/>
    <property type="project" value="TreeGrafter"/>
</dbReference>
<evidence type="ECO:0000256" key="1">
    <source>
        <dbReference type="SAM" id="MobiDB-lite"/>
    </source>
</evidence>
<dbReference type="GO" id="GO:0003677">
    <property type="term" value="F:DNA binding"/>
    <property type="evidence" value="ECO:0007669"/>
    <property type="project" value="InterPro"/>
</dbReference>
<evidence type="ECO:0000313" key="5">
    <source>
        <dbReference type="Proteomes" id="UP000270678"/>
    </source>
</evidence>
<dbReference type="InterPro" id="IPR010994">
    <property type="entry name" value="RuvA_2-like"/>
</dbReference>
<feature type="chain" id="PRO_5018773941" evidence="2">
    <location>
        <begin position="31"/>
        <end position="191"/>
    </location>
</feature>
<dbReference type="NCBIfam" id="TIGR00426">
    <property type="entry name" value="competence protein ComEA helix-hairpin-helix repeat region"/>
    <property type="match status" value="1"/>
</dbReference>
<dbReference type="GO" id="GO:0006281">
    <property type="term" value="P:DNA repair"/>
    <property type="evidence" value="ECO:0007669"/>
    <property type="project" value="InterPro"/>
</dbReference>